<organism evidence="6 7">
    <name type="scientific">Actinomadura craniellae</name>
    <dbReference type="NCBI Taxonomy" id="2231787"/>
    <lineage>
        <taxon>Bacteria</taxon>
        <taxon>Bacillati</taxon>
        <taxon>Actinomycetota</taxon>
        <taxon>Actinomycetes</taxon>
        <taxon>Streptosporangiales</taxon>
        <taxon>Thermomonosporaceae</taxon>
        <taxon>Actinomadura</taxon>
    </lineage>
</organism>
<evidence type="ECO:0000313" key="6">
    <source>
        <dbReference type="EMBL" id="RAY14187.1"/>
    </source>
</evidence>
<dbReference type="EMBL" id="QLYX01000007">
    <property type="protein sequence ID" value="RAY14187.1"/>
    <property type="molecule type" value="Genomic_DNA"/>
</dbReference>
<dbReference type="Proteomes" id="UP000251891">
    <property type="component" value="Unassembled WGS sequence"/>
</dbReference>
<dbReference type="RefSeq" id="WP_111869095.1">
    <property type="nucleotide sequence ID" value="NZ_QLYX01000007.1"/>
</dbReference>
<evidence type="ECO:0000259" key="5">
    <source>
        <dbReference type="PROSITE" id="PS50977"/>
    </source>
</evidence>
<evidence type="ECO:0000256" key="2">
    <source>
        <dbReference type="ARBA" id="ARBA00023125"/>
    </source>
</evidence>
<dbReference type="Pfam" id="PF00440">
    <property type="entry name" value="TetR_N"/>
    <property type="match status" value="1"/>
</dbReference>
<name>A0A365H508_9ACTN</name>
<keyword evidence="7" id="KW-1185">Reference proteome</keyword>
<keyword evidence="2 4" id="KW-0238">DNA-binding</keyword>
<dbReference type="InterPro" id="IPR009057">
    <property type="entry name" value="Homeodomain-like_sf"/>
</dbReference>
<dbReference type="PANTHER" id="PTHR30055:SF234">
    <property type="entry name" value="HTH-TYPE TRANSCRIPTIONAL REGULATOR BETI"/>
    <property type="match status" value="1"/>
</dbReference>
<accession>A0A365H508</accession>
<dbReference type="InterPro" id="IPR001647">
    <property type="entry name" value="HTH_TetR"/>
</dbReference>
<evidence type="ECO:0000313" key="7">
    <source>
        <dbReference type="Proteomes" id="UP000251891"/>
    </source>
</evidence>
<dbReference type="PANTHER" id="PTHR30055">
    <property type="entry name" value="HTH-TYPE TRANSCRIPTIONAL REGULATOR RUTR"/>
    <property type="match status" value="1"/>
</dbReference>
<keyword evidence="3" id="KW-0804">Transcription</keyword>
<evidence type="ECO:0000256" key="1">
    <source>
        <dbReference type="ARBA" id="ARBA00023015"/>
    </source>
</evidence>
<sequence length="205" mass="22297">MTEPRPYHSPLRDRAAAQTRRELIAAGRRLFVRRGYAQVTVADIAREAGTAVKTVYASVGGKAEILREIIETAVIESGADENVAEVRATHDPAAALALLAHGTRRANERDSEVIAIVYGALSVHESTGALWEQLTGRYRIALCEVAKHLDDLGALRAGMTVERGTDLLWYCFGPQSWRTLVGDCGWTWDDAEAQLASTATALLLP</sequence>
<proteinExistence type="predicted"/>
<dbReference type="PROSITE" id="PS50977">
    <property type="entry name" value="HTH_TETR_2"/>
    <property type="match status" value="1"/>
</dbReference>
<dbReference type="SUPFAM" id="SSF46689">
    <property type="entry name" value="Homeodomain-like"/>
    <property type="match status" value="1"/>
</dbReference>
<gene>
    <name evidence="6" type="ORF">DPM19_17450</name>
</gene>
<reference evidence="6 7" key="1">
    <citation type="submission" date="2018-06" db="EMBL/GenBank/DDBJ databases">
        <title>Actinomadura craniellae sp. nov. isolated from marine sponge Craniella sp.</title>
        <authorList>
            <person name="Li L."/>
            <person name="Xu Q.H."/>
            <person name="Lin H.W."/>
            <person name="Lu Y.H."/>
        </authorList>
    </citation>
    <scope>NUCLEOTIDE SEQUENCE [LARGE SCALE GENOMIC DNA]</scope>
    <source>
        <strain evidence="6 7">LHW63021</strain>
    </source>
</reference>
<dbReference type="OrthoDB" id="7186128at2"/>
<evidence type="ECO:0000256" key="3">
    <source>
        <dbReference type="ARBA" id="ARBA00023163"/>
    </source>
</evidence>
<protein>
    <submittedName>
        <fullName evidence="6">TetR/AcrR family transcriptional regulator</fullName>
    </submittedName>
</protein>
<feature type="DNA-binding region" description="H-T-H motif" evidence="4">
    <location>
        <begin position="40"/>
        <end position="59"/>
    </location>
</feature>
<dbReference type="AlphaFoldDB" id="A0A365H508"/>
<keyword evidence="1" id="KW-0805">Transcription regulation</keyword>
<dbReference type="Gene3D" id="1.10.357.10">
    <property type="entry name" value="Tetracycline Repressor, domain 2"/>
    <property type="match status" value="1"/>
</dbReference>
<dbReference type="GO" id="GO:0003700">
    <property type="term" value="F:DNA-binding transcription factor activity"/>
    <property type="evidence" value="ECO:0007669"/>
    <property type="project" value="TreeGrafter"/>
</dbReference>
<dbReference type="InterPro" id="IPR050109">
    <property type="entry name" value="HTH-type_TetR-like_transc_reg"/>
</dbReference>
<evidence type="ECO:0000256" key="4">
    <source>
        <dbReference type="PROSITE-ProRule" id="PRU00335"/>
    </source>
</evidence>
<feature type="domain" description="HTH tetR-type" evidence="5">
    <location>
        <begin position="17"/>
        <end position="77"/>
    </location>
</feature>
<comment type="caution">
    <text evidence="6">The sequence shown here is derived from an EMBL/GenBank/DDBJ whole genome shotgun (WGS) entry which is preliminary data.</text>
</comment>
<dbReference type="GO" id="GO:0000976">
    <property type="term" value="F:transcription cis-regulatory region binding"/>
    <property type="evidence" value="ECO:0007669"/>
    <property type="project" value="TreeGrafter"/>
</dbReference>